<keyword evidence="4" id="KW-1185">Reference proteome</keyword>
<keyword evidence="1" id="KW-0812">Transmembrane</keyword>
<reference evidence="2" key="2">
    <citation type="submission" date="2024-08" db="EMBL/GenBank/DDBJ databases">
        <title>Draft genome assembly of Entamoeba nuttalli using a combination of long-read and short-read sequencing data.</title>
        <authorList>
            <person name="Tanaka M."/>
            <person name="Tachibana H."/>
        </authorList>
    </citation>
    <scope>NUCLEOTIDE SEQUENCE</scope>
    <source>
        <strain evidence="2">P19-061405</strain>
    </source>
</reference>
<proteinExistence type="predicted"/>
<protein>
    <submittedName>
        <fullName evidence="2">Uncharacterized protein</fullName>
    </submittedName>
</protein>
<dbReference type="Proteomes" id="UP001628156">
    <property type="component" value="Unassembled WGS sequence"/>
</dbReference>
<sequence>MSADSSDSNHSSNCTEEVFKESTWNIIRKIVMLILSCILLIVSCFFAFFESRRQGDVMNAVEEVLEVVKTLIPN</sequence>
<organism evidence="2 4">
    <name type="scientific">Entamoeba nuttalli</name>
    <dbReference type="NCBI Taxonomy" id="412467"/>
    <lineage>
        <taxon>Eukaryota</taxon>
        <taxon>Amoebozoa</taxon>
        <taxon>Evosea</taxon>
        <taxon>Archamoebae</taxon>
        <taxon>Mastigamoebida</taxon>
        <taxon>Entamoebidae</taxon>
        <taxon>Entamoeba</taxon>
    </lineage>
</organism>
<reference evidence="2 4" key="1">
    <citation type="journal article" date="2019" name="PLoS Negl. Trop. Dis.">
        <title>Whole genome sequencing of Entamoeba nuttalli reveals mammalian host-related molecular signatures and a novel octapeptide-repeat surface protein.</title>
        <authorList>
            <person name="Tanaka M."/>
            <person name="Makiuchi T."/>
            <person name="Komiyama T."/>
            <person name="Shiina T."/>
            <person name="Osaki K."/>
            <person name="Tachibana H."/>
        </authorList>
    </citation>
    <scope>NUCLEOTIDE SEQUENCE [LARGE SCALE GENOMIC DNA]</scope>
    <source>
        <strain evidence="2 4">P19-061405</strain>
    </source>
</reference>
<evidence type="ECO:0000256" key="1">
    <source>
        <dbReference type="SAM" id="Phobius"/>
    </source>
</evidence>
<keyword evidence="1" id="KW-1133">Transmembrane helix</keyword>
<evidence type="ECO:0000313" key="3">
    <source>
        <dbReference type="EMBL" id="GAB1223917.1"/>
    </source>
</evidence>
<accession>A0ABQ0DBX2</accession>
<keyword evidence="1" id="KW-0472">Membrane</keyword>
<evidence type="ECO:0000313" key="4">
    <source>
        <dbReference type="Proteomes" id="UP001628156"/>
    </source>
</evidence>
<name>A0ABQ0DBX2_9EUKA</name>
<feature type="transmembrane region" description="Helical" evidence="1">
    <location>
        <begin position="30"/>
        <end position="49"/>
    </location>
</feature>
<comment type="caution">
    <text evidence="2">The sequence shown here is derived from an EMBL/GenBank/DDBJ whole genome shotgun (WGS) entry which is preliminary data.</text>
</comment>
<dbReference type="EMBL" id="BAAFRS010000166">
    <property type="protein sequence ID" value="GAB1223917.1"/>
    <property type="molecule type" value="Genomic_DNA"/>
</dbReference>
<gene>
    <name evidence="2" type="ORF">ENUP19_0051G0048</name>
    <name evidence="3" type="ORF">ENUP19_0166G0004</name>
</gene>
<evidence type="ECO:0000313" key="2">
    <source>
        <dbReference type="EMBL" id="GAB1220345.1"/>
    </source>
</evidence>
<dbReference type="EMBL" id="BAAFRS010000051">
    <property type="protein sequence ID" value="GAB1220345.1"/>
    <property type="molecule type" value="Genomic_DNA"/>
</dbReference>